<evidence type="ECO:0000313" key="1">
    <source>
        <dbReference type="EMBL" id="KJV05696.1"/>
    </source>
</evidence>
<reference evidence="1 2" key="2">
    <citation type="journal article" date="2016" name="Microb. Ecol.">
        <title>Genome Characteristics of a Novel Type I Methanotroph (Sn10-6) Isolated from a Flooded Indian Rice Field.</title>
        <authorList>
            <person name="Rahalkar M.C."/>
            <person name="Pandit P.S."/>
            <person name="Dhakephalkar P.K."/>
            <person name="Pore S."/>
            <person name="Arora P."/>
            <person name="Kapse N."/>
        </authorList>
    </citation>
    <scope>NUCLEOTIDE SEQUENCE [LARGE SCALE GENOMIC DNA]</scope>
    <source>
        <strain evidence="1 2">Sn10-6</strain>
    </source>
</reference>
<keyword evidence="2" id="KW-1185">Reference proteome</keyword>
<dbReference type="EMBL" id="LAJX01000187">
    <property type="protein sequence ID" value="KJV05696.1"/>
    <property type="molecule type" value="Genomic_DNA"/>
</dbReference>
<dbReference type="PATRIC" id="fig|1632867.3.peg.2061"/>
<organism evidence="1 2">
    <name type="scientific">Methylocucumis oryzae</name>
    <dbReference type="NCBI Taxonomy" id="1632867"/>
    <lineage>
        <taxon>Bacteria</taxon>
        <taxon>Pseudomonadati</taxon>
        <taxon>Pseudomonadota</taxon>
        <taxon>Gammaproteobacteria</taxon>
        <taxon>Methylococcales</taxon>
        <taxon>Methylococcaceae</taxon>
        <taxon>Methylocucumis</taxon>
    </lineage>
</organism>
<name>A0A0F3IG25_9GAMM</name>
<proteinExistence type="predicted"/>
<reference evidence="2" key="1">
    <citation type="submission" date="2015-03" db="EMBL/GenBank/DDBJ databases">
        <title>Draft genome sequence of a novel methanotroph (Sn10-6) isolated from flooded ricefield rhizosphere in India.</title>
        <authorList>
            <person name="Pandit P.S."/>
            <person name="Pore S.D."/>
            <person name="Arora P."/>
            <person name="Kapse N.G."/>
            <person name="Dhakephalkar P.K."/>
            <person name="Rahalkar M.C."/>
        </authorList>
    </citation>
    <scope>NUCLEOTIDE SEQUENCE [LARGE SCALE GENOMIC DNA]</scope>
    <source>
        <strain evidence="2">Sn10-6</strain>
    </source>
</reference>
<evidence type="ECO:0000313" key="2">
    <source>
        <dbReference type="Proteomes" id="UP000033684"/>
    </source>
</evidence>
<dbReference type="Proteomes" id="UP000033684">
    <property type="component" value="Unassembled WGS sequence"/>
</dbReference>
<comment type="caution">
    <text evidence="1">The sequence shown here is derived from an EMBL/GenBank/DDBJ whole genome shotgun (WGS) entry which is preliminary data.</text>
</comment>
<gene>
    <name evidence="1" type="ORF">VZ94_16310</name>
</gene>
<dbReference type="AlphaFoldDB" id="A0A0F3IG25"/>
<dbReference type="OrthoDB" id="5568395at2"/>
<accession>A0A0F3IG25</accession>
<protein>
    <submittedName>
        <fullName evidence="1">Uncharacterized protein</fullName>
    </submittedName>
</protein>
<sequence length="118" mass="12834">MKKNKKTKPAGLNEQTIAVGDLYCTTANQYRAVLAIKGEFLIYAPSAEGMEPLSPTAKELPFNNSPHKKCQLATFAQKSYQEFDFMGSKALRHTLTESQLAEAVAQSNAKLAIAALLA</sequence>
<dbReference type="RefSeq" id="WP_045780028.1">
    <property type="nucleotide sequence ID" value="NZ_LAJX01000187.1"/>
</dbReference>